<dbReference type="OrthoDB" id="61483at2759"/>
<proteinExistence type="predicted"/>
<dbReference type="Proteomes" id="UP000664859">
    <property type="component" value="Unassembled WGS sequence"/>
</dbReference>
<dbReference type="EMBL" id="JAFCMP010000044">
    <property type="protein sequence ID" value="KAG5189848.1"/>
    <property type="molecule type" value="Genomic_DNA"/>
</dbReference>
<dbReference type="PROSITE" id="PS50004">
    <property type="entry name" value="C2"/>
    <property type="match status" value="1"/>
</dbReference>
<evidence type="ECO:0000313" key="3">
    <source>
        <dbReference type="Proteomes" id="UP000664859"/>
    </source>
</evidence>
<keyword evidence="3" id="KW-1185">Reference proteome</keyword>
<dbReference type="InterPro" id="IPR035892">
    <property type="entry name" value="C2_domain_sf"/>
</dbReference>
<feature type="domain" description="C2" evidence="1">
    <location>
        <begin position="1"/>
        <end position="114"/>
    </location>
</feature>
<organism evidence="2 3">
    <name type="scientific">Tribonema minus</name>
    <dbReference type="NCBI Taxonomy" id="303371"/>
    <lineage>
        <taxon>Eukaryota</taxon>
        <taxon>Sar</taxon>
        <taxon>Stramenopiles</taxon>
        <taxon>Ochrophyta</taxon>
        <taxon>PX clade</taxon>
        <taxon>Xanthophyceae</taxon>
        <taxon>Tribonematales</taxon>
        <taxon>Tribonemataceae</taxon>
        <taxon>Tribonema</taxon>
    </lineage>
</organism>
<reference evidence="2" key="1">
    <citation type="submission" date="2021-02" db="EMBL/GenBank/DDBJ databases">
        <title>First Annotated Genome of the Yellow-green Alga Tribonema minus.</title>
        <authorList>
            <person name="Mahan K.M."/>
        </authorList>
    </citation>
    <scope>NUCLEOTIDE SEQUENCE</scope>
    <source>
        <strain evidence="2">UTEX B ZZ1240</strain>
    </source>
</reference>
<dbReference type="InterPro" id="IPR000008">
    <property type="entry name" value="C2_dom"/>
</dbReference>
<dbReference type="SUPFAM" id="SSF49562">
    <property type="entry name" value="C2 domain (Calcium/lipid-binding domain, CaLB)"/>
    <property type="match status" value="1"/>
</dbReference>
<dbReference type="AlphaFoldDB" id="A0A836CLN4"/>
<name>A0A836CLN4_9STRA</name>
<evidence type="ECO:0000313" key="2">
    <source>
        <dbReference type="EMBL" id="KAG5189848.1"/>
    </source>
</evidence>
<dbReference type="SMART" id="SM00239">
    <property type="entry name" value="C2"/>
    <property type="match status" value="1"/>
</dbReference>
<dbReference type="Gene3D" id="2.60.40.150">
    <property type="entry name" value="C2 domain"/>
    <property type="match status" value="1"/>
</dbReference>
<feature type="non-terminal residue" evidence="2">
    <location>
        <position position="1"/>
    </location>
</feature>
<sequence>QVLVEVLAARGLRGTDLQGYANPYCIIYLKATARRRRRQRPRGATYFCEKTVCPKWVDQRLVFTVPAAAARSQRGYSLRVMILSRDFLRPNDLLGQAAVPLDLLLDQREHVGWFPLNQRASRLMALSQMDKPGGCGSVQLRLQWVHTKTALL</sequence>
<feature type="non-terminal residue" evidence="2">
    <location>
        <position position="152"/>
    </location>
</feature>
<comment type="caution">
    <text evidence="2">The sequence shown here is derived from an EMBL/GenBank/DDBJ whole genome shotgun (WGS) entry which is preliminary data.</text>
</comment>
<protein>
    <submittedName>
        <fullName evidence="2">C2 domain-containing protein</fullName>
    </submittedName>
</protein>
<accession>A0A836CLN4</accession>
<evidence type="ECO:0000259" key="1">
    <source>
        <dbReference type="PROSITE" id="PS50004"/>
    </source>
</evidence>
<dbReference type="Pfam" id="PF00168">
    <property type="entry name" value="C2"/>
    <property type="match status" value="1"/>
</dbReference>
<dbReference type="CDD" id="cd00030">
    <property type="entry name" value="C2"/>
    <property type="match status" value="1"/>
</dbReference>
<gene>
    <name evidence="2" type="ORF">JKP88DRAFT_132449</name>
</gene>